<feature type="compositionally biased region" description="Basic and acidic residues" evidence="1">
    <location>
        <begin position="85"/>
        <end position="96"/>
    </location>
</feature>
<dbReference type="GO" id="GO:0006979">
    <property type="term" value="P:response to oxidative stress"/>
    <property type="evidence" value="ECO:0007669"/>
    <property type="project" value="TreeGrafter"/>
</dbReference>
<dbReference type="EMBL" id="FWFY01000001">
    <property type="protein sequence ID" value="SLN20122.1"/>
    <property type="molecule type" value="Genomic_DNA"/>
</dbReference>
<dbReference type="NCBIfam" id="NF006040">
    <property type="entry name" value="PRK08183.1"/>
    <property type="match status" value="1"/>
</dbReference>
<feature type="compositionally biased region" description="Basic and acidic residues" evidence="1">
    <location>
        <begin position="117"/>
        <end position="127"/>
    </location>
</feature>
<feature type="region of interest" description="Disordered" evidence="1">
    <location>
        <begin position="85"/>
        <end position="127"/>
    </location>
</feature>
<evidence type="ECO:0000313" key="3">
    <source>
        <dbReference type="EMBL" id="SLN20122.1"/>
    </source>
</evidence>
<evidence type="ECO:0000313" key="2">
    <source>
        <dbReference type="EMBL" id="PSK82140.1"/>
    </source>
</evidence>
<reference evidence="2 5" key="2">
    <citation type="submission" date="2018-03" db="EMBL/GenBank/DDBJ databases">
        <title>Genomic Encyclopedia of Archaeal and Bacterial Type Strains, Phase II (KMG-II): from individual species to whole genera.</title>
        <authorList>
            <person name="Goeker M."/>
        </authorList>
    </citation>
    <scope>NUCLEOTIDE SEQUENCE [LARGE SCALE GENOMIC DNA]</scope>
    <source>
        <strain evidence="2 5">DSM 29956</strain>
    </source>
</reference>
<keyword evidence="2" id="KW-0830">Ubiquinone</keyword>
<proteinExistence type="predicted"/>
<reference evidence="3 4" key="1">
    <citation type="submission" date="2017-03" db="EMBL/GenBank/DDBJ databases">
        <authorList>
            <person name="Afonso C.L."/>
            <person name="Miller P.J."/>
            <person name="Scott M.A."/>
            <person name="Spackman E."/>
            <person name="Goraichik I."/>
            <person name="Dimitrov K.M."/>
            <person name="Suarez D.L."/>
            <person name="Swayne D.E."/>
        </authorList>
    </citation>
    <scope>NUCLEOTIDE SEQUENCE [LARGE SCALE GENOMIC DNA]</scope>
    <source>
        <strain evidence="3 4">CECT 8367</strain>
    </source>
</reference>
<keyword evidence="5" id="KW-1185">Reference proteome</keyword>
<dbReference type="Proteomes" id="UP000240624">
    <property type="component" value="Unassembled WGS sequence"/>
</dbReference>
<dbReference type="Pfam" id="PF05071">
    <property type="entry name" value="NDUFA12"/>
    <property type="match status" value="1"/>
</dbReference>
<dbReference type="GO" id="GO:0045271">
    <property type="term" value="C:respiratory chain complex I"/>
    <property type="evidence" value="ECO:0007669"/>
    <property type="project" value="InterPro"/>
</dbReference>
<name>A0A1X6YFK0_9RHOB</name>
<dbReference type="EMBL" id="PYGB01000013">
    <property type="protein sequence ID" value="PSK82140.1"/>
    <property type="molecule type" value="Genomic_DNA"/>
</dbReference>
<dbReference type="Proteomes" id="UP000193495">
    <property type="component" value="Unassembled WGS sequence"/>
</dbReference>
<dbReference type="OrthoDB" id="9795340at2"/>
<organism evidence="3 4">
    <name type="scientific">Limimaricola soesokkakensis</name>
    <dbReference type="NCBI Taxonomy" id="1343159"/>
    <lineage>
        <taxon>Bacteria</taxon>
        <taxon>Pseudomonadati</taxon>
        <taxon>Pseudomonadota</taxon>
        <taxon>Alphaproteobacteria</taxon>
        <taxon>Rhodobacterales</taxon>
        <taxon>Paracoccaceae</taxon>
        <taxon>Limimaricola</taxon>
    </lineage>
</organism>
<dbReference type="PANTHER" id="PTHR12910">
    <property type="entry name" value="NADH-UBIQUINONE OXIDOREDUCTASE SUBUNIT B17.2"/>
    <property type="match status" value="1"/>
</dbReference>
<dbReference type="InterPro" id="IPR007763">
    <property type="entry name" value="NDUFA12"/>
</dbReference>
<gene>
    <name evidence="2" type="ORF">CLV79_11324</name>
    <name evidence="3" type="ORF">LOS8367_00508</name>
</gene>
<accession>A0A1X6YFK0</accession>
<dbReference type="AlphaFoldDB" id="A0A1X6YFK0"/>
<evidence type="ECO:0000256" key="1">
    <source>
        <dbReference type="SAM" id="MobiDB-lite"/>
    </source>
</evidence>
<dbReference type="RefSeq" id="WP_085894856.1">
    <property type="nucleotide sequence ID" value="NZ_FWFY01000001.1"/>
</dbReference>
<dbReference type="PANTHER" id="PTHR12910:SF2">
    <property type="entry name" value="NADH DEHYDROGENASE [UBIQUINONE] 1 ALPHA SUBCOMPLEX SUBUNIT 12"/>
    <property type="match status" value="1"/>
</dbReference>
<sequence>MSFGSTLKRFFTWWNGQTFGTQLFTWRNGQKVGEDRQGNIFYRTADDSKRWVIFNGEVEASRIDPEWHGWLHRIWDQPPTERPLVHRPWEKPHEPNHTGTEMAYAPKGSIRRAAPTDMKDYDAWQPE</sequence>
<protein>
    <submittedName>
        <fullName evidence="3">NADH dehydrogenase</fullName>
    </submittedName>
    <submittedName>
        <fullName evidence="2">NADH:ubiquinone oxidoreductase subunit</fullName>
    </submittedName>
</protein>
<evidence type="ECO:0000313" key="4">
    <source>
        <dbReference type="Proteomes" id="UP000193495"/>
    </source>
</evidence>
<evidence type="ECO:0000313" key="5">
    <source>
        <dbReference type="Proteomes" id="UP000240624"/>
    </source>
</evidence>